<feature type="compositionally biased region" description="Polar residues" evidence="1">
    <location>
        <begin position="249"/>
        <end position="259"/>
    </location>
</feature>
<feature type="region of interest" description="Disordered" evidence="1">
    <location>
        <begin position="1"/>
        <end position="35"/>
    </location>
</feature>
<keyword evidence="3" id="KW-1185">Reference proteome</keyword>
<name>A0A4Z2G1G5_9TELE</name>
<evidence type="ECO:0000256" key="1">
    <source>
        <dbReference type="SAM" id="MobiDB-lite"/>
    </source>
</evidence>
<feature type="compositionally biased region" description="Polar residues" evidence="1">
    <location>
        <begin position="1"/>
        <end position="15"/>
    </location>
</feature>
<dbReference type="AlphaFoldDB" id="A0A4Z2G1G5"/>
<reference evidence="2 3" key="1">
    <citation type="submission" date="2019-03" db="EMBL/GenBank/DDBJ databases">
        <title>First draft genome of Liparis tanakae, snailfish: a comprehensive survey of snailfish specific genes.</title>
        <authorList>
            <person name="Kim W."/>
            <person name="Song I."/>
            <person name="Jeong J.-H."/>
            <person name="Kim D."/>
            <person name="Kim S."/>
            <person name="Ryu S."/>
            <person name="Song J.Y."/>
            <person name="Lee S.K."/>
        </authorList>
    </citation>
    <scope>NUCLEOTIDE SEQUENCE [LARGE SCALE GENOMIC DNA]</scope>
    <source>
        <tissue evidence="2">Muscle</tissue>
    </source>
</reference>
<evidence type="ECO:0000313" key="3">
    <source>
        <dbReference type="Proteomes" id="UP000314294"/>
    </source>
</evidence>
<sequence>MEGNVTFTRNSSGSDSRSDLQKHRSNSASLVGGTRLMDTLPTPVELWRKPSGVLKVLEVLKVLKVLEVLEVLKVLKVLKVHLEHEQDRDPEQQKPAASGTGRLQQDSRPEKESAGLRPGSLGSAGPEHTEAEETPTNILPTMANRPPLKALHHVPVTEDRWSLPLHLADRRHIEVNQMFWGLTPAALTFTCLSDHKLLNQPPIHKTGRRSPKKRPARLLTMQQDHEAMRKGRIPPGQAGLFVAAAANGTASTKRTNTAIQWEEPEDGRTTHNRLKETYGATPP</sequence>
<evidence type="ECO:0000313" key="2">
    <source>
        <dbReference type="EMBL" id="TNN46753.1"/>
    </source>
</evidence>
<feature type="region of interest" description="Disordered" evidence="1">
    <location>
        <begin position="249"/>
        <end position="283"/>
    </location>
</feature>
<protein>
    <submittedName>
        <fullName evidence="2">Uncharacterized protein</fullName>
    </submittedName>
</protein>
<gene>
    <name evidence="2" type="ORF">EYF80_043038</name>
</gene>
<feature type="region of interest" description="Disordered" evidence="1">
    <location>
        <begin position="84"/>
        <end position="143"/>
    </location>
</feature>
<dbReference type="Proteomes" id="UP000314294">
    <property type="component" value="Unassembled WGS sequence"/>
</dbReference>
<comment type="caution">
    <text evidence="2">The sequence shown here is derived from an EMBL/GenBank/DDBJ whole genome shotgun (WGS) entry which is preliminary data.</text>
</comment>
<feature type="compositionally biased region" description="Basic and acidic residues" evidence="1">
    <location>
        <begin position="105"/>
        <end position="114"/>
    </location>
</feature>
<proteinExistence type="predicted"/>
<dbReference type="EMBL" id="SRLO01000775">
    <property type="protein sequence ID" value="TNN46753.1"/>
    <property type="molecule type" value="Genomic_DNA"/>
</dbReference>
<feature type="compositionally biased region" description="Basic and acidic residues" evidence="1">
    <location>
        <begin position="266"/>
        <end position="276"/>
    </location>
</feature>
<organism evidence="2 3">
    <name type="scientific">Liparis tanakae</name>
    <name type="common">Tanaka's snailfish</name>
    <dbReference type="NCBI Taxonomy" id="230148"/>
    <lineage>
        <taxon>Eukaryota</taxon>
        <taxon>Metazoa</taxon>
        <taxon>Chordata</taxon>
        <taxon>Craniata</taxon>
        <taxon>Vertebrata</taxon>
        <taxon>Euteleostomi</taxon>
        <taxon>Actinopterygii</taxon>
        <taxon>Neopterygii</taxon>
        <taxon>Teleostei</taxon>
        <taxon>Neoteleostei</taxon>
        <taxon>Acanthomorphata</taxon>
        <taxon>Eupercaria</taxon>
        <taxon>Perciformes</taxon>
        <taxon>Cottioidei</taxon>
        <taxon>Cottales</taxon>
        <taxon>Liparidae</taxon>
        <taxon>Liparis</taxon>
    </lineage>
</organism>
<accession>A0A4Z2G1G5</accession>